<keyword evidence="5" id="KW-0464">Manganese</keyword>
<feature type="domain" description="Calcineurin-like phosphoesterase" evidence="7">
    <location>
        <begin position="47"/>
        <end position="187"/>
    </location>
</feature>
<keyword evidence="10" id="KW-1185">Reference proteome</keyword>
<evidence type="ECO:0000313" key="8">
    <source>
        <dbReference type="EMBL" id="AMJ41322.1"/>
    </source>
</evidence>
<reference evidence="9" key="3">
    <citation type="submission" date="2016-11" db="EMBL/GenBank/DDBJ databases">
        <authorList>
            <person name="Varghese N."/>
            <person name="Submissions S."/>
        </authorList>
    </citation>
    <scope>NUCLEOTIDE SEQUENCE</scope>
    <source>
        <strain evidence="9">DSM 1682</strain>
    </source>
</reference>
<dbReference type="RefSeq" id="WP_066050334.1">
    <property type="nucleotide sequence ID" value="NZ_CP014223.1"/>
</dbReference>
<dbReference type="AlphaFoldDB" id="A0A0X1U8R6"/>
<evidence type="ECO:0000313" key="9">
    <source>
        <dbReference type="EMBL" id="SHE97026.1"/>
    </source>
</evidence>
<evidence type="ECO:0000313" key="10">
    <source>
        <dbReference type="Proteomes" id="UP000068026"/>
    </source>
</evidence>
<reference evidence="11" key="4">
    <citation type="submission" date="2016-11" db="EMBL/GenBank/DDBJ databases">
        <authorList>
            <person name="Jaros S."/>
            <person name="Januszkiewicz K."/>
            <person name="Wedrychowicz H."/>
        </authorList>
    </citation>
    <scope>NUCLEOTIDE SEQUENCE [LARGE SCALE GENOMIC DNA]</scope>
    <source>
        <strain evidence="11">DSM 1682</strain>
    </source>
</reference>
<reference evidence="8 10" key="1">
    <citation type="journal article" date="2016" name="Genome Announc.">
        <title>Complete Genome Sequence of the Amino Acid-Fermenting Clostridium propionicum X2 (DSM 1682).</title>
        <authorList>
            <person name="Poehlein A."/>
            <person name="Schlien K."/>
            <person name="Chowdhury N.P."/>
            <person name="Gottschalk G."/>
            <person name="Buckel W."/>
            <person name="Daniel R."/>
        </authorList>
    </citation>
    <scope>NUCLEOTIDE SEQUENCE [LARGE SCALE GENOMIC DNA]</scope>
    <source>
        <strain evidence="8 10">X2</strain>
    </source>
</reference>
<dbReference type="Proteomes" id="UP000184204">
    <property type="component" value="Unassembled WGS sequence"/>
</dbReference>
<dbReference type="PANTHER" id="PTHR34990">
    <property type="entry name" value="UDP-2,3-DIACYLGLUCOSAMINE HYDROLASE-RELATED"/>
    <property type="match status" value="1"/>
</dbReference>
<keyword evidence="1" id="KW-1003">Cell membrane</keyword>
<keyword evidence="4" id="KW-0472">Membrane</keyword>
<evidence type="ECO:0000256" key="5">
    <source>
        <dbReference type="ARBA" id="ARBA00023211"/>
    </source>
</evidence>
<dbReference type="InterPro" id="IPR029052">
    <property type="entry name" value="Metallo-depent_PP-like"/>
</dbReference>
<feature type="signal peptide" evidence="6">
    <location>
        <begin position="1"/>
        <end position="19"/>
    </location>
</feature>
<dbReference type="GO" id="GO:0016020">
    <property type="term" value="C:membrane"/>
    <property type="evidence" value="ECO:0007669"/>
    <property type="project" value="GOC"/>
</dbReference>
<evidence type="ECO:0000256" key="4">
    <source>
        <dbReference type="ARBA" id="ARBA00023136"/>
    </source>
</evidence>
<sequence length="660" mass="73776">MKKKILSLLLASSMMISLGMLPTGCSSDNSASNNVEALWDGGNTRNKIVAISDIHLGIEDKYSETLKNRPILIEFLQRLQKTKDVRELVIDGDFLDEWFLPVYYPSYTDQRQFYKDAIANNQGVIDELNNVIDSGIKLVYVPGNHDMTLEADVLQEAIPKLVQARDAQGLGTYYTGDRNEIAIEHGHRYDVFSAPDTVTNAELCGNANTILPAGYFYARYAATWVLEGRPKVEKDIPVVTKVPDQSDVDQYGAYIYYSLLKDISTRMTPNENLDEKIFDMHISGFDDAYSYLDFYPTQQADGTISAPVLFRNIQRTWQERQILNKVKVTNSFTEAVAGTVNWDYYAAQAKAQYLDNPNENVDVVVFGHTHVPMYCDTGNGKYYLNDGTWIDHNTDYPDATRTFAVITTGDETTAAIYSYSEDGSITDITSSVSKTDEKNTANSLENVAFDYKAVENYGDDAKQARYVEVSGLKDNTVQEKLNKELKDFCLSPTLSSESDTTYDIMPVFEVVGGDLLSIRVYNTAYTAGAAYPVNSIQTQLFSLTTGDKNAGNIWDFIKDKNAFKQLVLDGKLGMTAAGVEGEIPKDLKSEAYKKLSESIDTSEFAKQFYFGDGGNLNVWCEGKNHATGDYWLFDIPVTELENIASDRLLPIIEAIKKLSN</sequence>
<dbReference type="KEGG" id="cpro:CPRO_17340"/>
<protein>
    <submittedName>
        <fullName evidence="8">3',5'-cyclic adenosine monophosphate phosphodiesterase CpdA</fullName>
        <ecNumber evidence="8">3.1.4.17</ecNumber>
    </submittedName>
    <submittedName>
        <fullName evidence="9">Calcineurin-like phosphoesterase</fullName>
    </submittedName>
</protein>
<name>A0A0X1U8R6_ANAPI</name>
<evidence type="ECO:0000256" key="2">
    <source>
        <dbReference type="ARBA" id="ARBA00022519"/>
    </source>
</evidence>
<evidence type="ECO:0000256" key="1">
    <source>
        <dbReference type="ARBA" id="ARBA00022475"/>
    </source>
</evidence>
<feature type="chain" id="PRO_5044547704" evidence="6">
    <location>
        <begin position="20"/>
        <end position="660"/>
    </location>
</feature>
<proteinExistence type="predicted"/>
<dbReference type="OrthoDB" id="932843at2"/>
<dbReference type="Proteomes" id="UP000068026">
    <property type="component" value="Chromosome"/>
</dbReference>
<evidence type="ECO:0000259" key="7">
    <source>
        <dbReference type="Pfam" id="PF00149"/>
    </source>
</evidence>
<dbReference type="EMBL" id="FQUA01000012">
    <property type="protein sequence ID" value="SHE97026.1"/>
    <property type="molecule type" value="Genomic_DNA"/>
</dbReference>
<organism evidence="9 11">
    <name type="scientific">Anaerotignum propionicum DSM 1682</name>
    <dbReference type="NCBI Taxonomy" id="991789"/>
    <lineage>
        <taxon>Bacteria</taxon>
        <taxon>Bacillati</taxon>
        <taxon>Bacillota</taxon>
        <taxon>Clostridia</taxon>
        <taxon>Lachnospirales</taxon>
        <taxon>Anaerotignaceae</taxon>
        <taxon>Anaerotignum</taxon>
    </lineage>
</organism>
<gene>
    <name evidence="8" type="primary">cpdA_2</name>
    <name evidence="8" type="ORF">CPRO_17340</name>
    <name evidence="9" type="ORF">SAMN02745151_02360</name>
</gene>
<reference evidence="10" key="2">
    <citation type="submission" date="2016-01" db="EMBL/GenBank/DDBJ databases">
        <authorList>
            <person name="Poehlein A."/>
            <person name="Schlien K."/>
            <person name="Gottschalk G."/>
            <person name="Buckel W."/>
            <person name="Daniel R."/>
        </authorList>
    </citation>
    <scope>NUCLEOTIDE SEQUENCE [LARGE SCALE GENOMIC DNA]</scope>
    <source>
        <strain evidence="10">X2</strain>
    </source>
</reference>
<dbReference type="GO" id="GO:0008758">
    <property type="term" value="F:UDP-2,3-diacylglucosamine hydrolase activity"/>
    <property type="evidence" value="ECO:0007669"/>
    <property type="project" value="TreeGrafter"/>
</dbReference>
<dbReference type="Gene3D" id="3.60.21.10">
    <property type="match status" value="2"/>
</dbReference>
<dbReference type="GO" id="GO:0009245">
    <property type="term" value="P:lipid A biosynthetic process"/>
    <property type="evidence" value="ECO:0007669"/>
    <property type="project" value="TreeGrafter"/>
</dbReference>
<dbReference type="Pfam" id="PF00149">
    <property type="entry name" value="Metallophos"/>
    <property type="match status" value="1"/>
</dbReference>
<dbReference type="GO" id="GO:0046872">
    <property type="term" value="F:metal ion binding"/>
    <property type="evidence" value="ECO:0007669"/>
    <property type="project" value="UniProtKB-KW"/>
</dbReference>
<evidence type="ECO:0000313" key="11">
    <source>
        <dbReference type="Proteomes" id="UP000184204"/>
    </source>
</evidence>
<evidence type="ECO:0000256" key="6">
    <source>
        <dbReference type="SAM" id="SignalP"/>
    </source>
</evidence>
<keyword evidence="6" id="KW-0732">Signal</keyword>
<dbReference type="InterPro" id="IPR043461">
    <property type="entry name" value="LpxH-like"/>
</dbReference>
<evidence type="ECO:0000256" key="3">
    <source>
        <dbReference type="ARBA" id="ARBA00022723"/>
    </source>
</evidence>
<keyword evidence="8" id="KW-0378">Hydrolase</keyword>
<dbReference type="SUPFAM" id="SSF56300">
    <property type="entry name" value="Metallo-dependent phosphatases"/>
    <property type="match status" value="1"/>
</dbReference>
<keyword evidence="3" id="KW-0479">Metal-binding</keyword>
<accession>A0A0X1U8R6</accession>
<dbReference type="EC" id="3.1.4.17" evidence="8"/>
<dbReference type="GO" id="GO:0004114">
    <property type="term" value="F:3',5'-cyclic-nucleotide phosphodiesterase activity"/>
    <property type="evidence" value="ECO:0007669"/>
    <property type="project" value="UniProtKB-EC"/>
</dbReference>
<dbReference type="InterPro" id="IPR004843">
    <property type="entry name" value="Calcineurin-like_PHP"/>
</dbReference>
<keyword evidence="2" id="KW-0997">Cell inner membrane</keyword>
<dbReference type="EMBL" id="CP014223">
    <property type="protein sequence ID" value="AMJ41322.1"/>
    <property type="molecule type" value="Genomic_DNA"/>
</dbReference>